<name>A0A2Z7C4Y7_9LAMI</name>
<proteinExistence type="predicted"/>
<accession>A0A2Z7C4Y7</accession>
<sequence length="113" mass="12767">MKSGLDVSSSGRWRKNLSLFNPFNEALYVEEVTAWVSVSSGNTFRASSAICSINTVDDSREFTTMGAKEVWGSETGEVDMTQIFVRPRVNWKVGPKKTETIMELHFPSHFEEK</sequence>
<keyword evidence="1" id="KW-0812">Transmembrane</keyword>
<gene>
    <name evidence="1" type="ORF">F511_29765</name>
</gene>
<dbReference type="InterPro" id="IPR039877">
    <property type="entry name" value="TMEM131-like"/>
</dbReference>
<dbReference type="GO" id="GO:0016020">
    <property type="term" value="C:membrane"/>
    <property type="evidence" value="ECO:0007669"/>
    <property type="project" value="TreeGrafter"/>
</dbReference>
<reference evidence="1 2" key="1">
    <citation type="journal article" date="2015" name="Proc. Natl. Acad. Sci. U.S.A.">
        <title>The resurrection genome of Boea hygrometrica: A blueprint for survival of dehydration.</title>
        <authorList>
            <person name="Xiao L."/>
            <person name="Yang G."/>
            <person name="Zhang L."/>
            <person name="Yang X."/>
            <person name="Zhao S."/>
            <person name="Ji Z."/>
            <person name="Zhou Q."/>
            <person name="Hu M."/>
            <person name="Wang Y."/>
            <person name="Chen M."/>
            <person name="Xu Y."/>
            <person name="Jin H."/>
            <person name="Xiao X."/>
            <person name="Hu G."/>
            <person name="Bao F."/>
            <person name="Hu Y."/>
            <person name="Wan P."/>
            <person name="Li L."/>
            <person name="Deng X."/>
            <person name="Kuang T."/>
            <person name="Xiang C."/>
            <person name="Zhu J.K."/>
            <person name="Oliver M.J."/>
            <person name="He Y."/>
        </authorList>
    </citation>
    <scope>NUCLEOTIDE SEQUENCE [LARGE SCALE GENOMIC DNA]</scope>
    <source>
        <strain evidence="2">cv. XS01</strain>
    </source>
</reference>
<dbReference type="PANTHER" id="PTHR22050:SF0">
    <property type="entry name" value="TRANSMEMBRANE PROTEIN 131 HOMOLOG"/>
    <property type="match status" value="1"/>
</dbReference>
<keyword evidence="2" id="KW-1185">Reference proteome</keyword>
<organism evidence="1 2">
    <name type="scientific">Dorcoceras hygrometricum</name>
    <dbReference type="NCBI Taxonomy" id="472368"/>
    <lineage>
        <taxon>Eukaryota</taxon>
        <taxon>Viridiplantae</taxon>
        <taxon>Streptophyta</taxon>
        <taxon>Embryophyta</taxon>
        <taxon>Tracheophyta</taxon>
        <taxon>Spermatophyta</taxon>
        <taxon>Magnoliopsida</taxon>
        <taxon>eudicotyledons</taxon>
        <taxon>Gunneridae</taxon>
        <taxon>Pentapetalae</taxon>
        <taxon>asterids</taxon>
        <taxon>lamiids</taxon>
        <taxon>Lamiales</taxon>
        <taxon>Gesneriaceae</taxon>
        <taxon>Didymocarpoideae</taxon>
        <taxon>Trichosporeae</taxon>
        <taxon>Loxocarpinae</taxon>
        <taxon>Dorcoceras</taxon>
    </lineage>
</organism>
<dbReference type="OrthoDB" id="168404at2759"/>
<dbReference type="Proteomes" id="UP000250235">
    <property type="component" value="Unassembled WGS sequence"/>
</dbReference>
<dbReference type="EMBL" id="KQ999315">
    <property type="protein sequence ID" value="KZV41966.1"/>
    <property type="molecule type" value="Genomic_DNA"/>
</dbReference>
<evidence type="ECO:0000313" key="1">
    <source>
        <dbReference type="EMBL" id="KZV41966.1"/>
    </source>
</evidence>
<dbReference type="AlphaFoldDB" id="A0A2Z7C4Y7"/>
<dbReference type="PANTHER" id="PTHR22050">
    <property type="entry name" value="RW1 PROTEIN HOMOLOG"/>
    <property type="match status" value="1"/>
</dbReference>
<protein>
    <submittedName>
        <fullName evidence="1">Transmembrane protein 131</fullName>
    </submittedName>
</protein>
<evidence type="ECO:0000313" key="2">
    <source>
        <dbReference type="Proteomes" id="UP000250235"/>
    </source>
</evidence>
<keyword evidence="1" id="KW-0472">Membrane</keyword>